<dbReference type="Gene3D" id="3.10.50.40">
    <property type="match status" value="1"/>
</dbReference>
<evidence type="ECO:0000256" key="7">
    <source>
        <dbReference type="SAM" id="MobiDB-lite"/>
    </source>
</evidence>
<feature type="compositionally biased region" description="Basic and acidic residues" evidence="7">
    <location>
        <begin position="43"/>
        <end position="52"/>
    </location>
</feature>
<dbReference type="PANTHER" id="PTHR47245:SF1">
    <property type="entry name" value="FOLDASE PROTEIN PRSA"/>
    <property type="match status" value="1"/>
</dbReference>
<dbReference type="OrthoDB" id="275776at2"/>
<dbReference type="InterPro" id="IPR050245">
    <property type="entry name" value="PrsA_foldase"/>
</dbReference>
<evidence type="ECO:0000256" key="4">
    <source>
        <dbReference type="ARBA" id="ARBA00023110"/>
    </source>
</evidence>
<dbReference type="SUPFAM" id="SSF109998">
    <property type="entry name" value="Triger factor/SurA peptide-binding domain-like"/>
    <property type="match status" value="1"/>
</dbReference>
<feature type="region of interest" description="Disordered" evidence="7">
    <location>
        <begin position="43"/>
        <end position="64"/>
    </location>
</feature>
<evidence type="ECO:0000256" key="5">
    <source>
        <dbReference type="ARBA" id="ARBA00023235"/>
    </source>
</evidence>
<evidence type="ECO:0000259" key="9">
    <source>
        <dbReference type="PROSITE" id="PS50198"/>
    </source>
</evidence>
<dbReference type="Pfam" id="PF13624">
    <property type="entry name" value="SurA_N_3"/>
    <property type="match status" value="1"/>
</dbReference>
<dbReference type="Gene3D" id="1.10.4030.10">
    <property type="entry name" value="Porin chaperone SurA, peptide-binding domain"/>
    <property type="match status" value="1"/>
</dbReference>
<feature type="domain" description="PpiC" evidence="9">
    <location>
        <begin position="187"/>
        <end position="266"/>
    </location>
</feature>
<comment type="catalytic activity">
    <reaction evidence="1">
        <text>[protein]-peptidylproline (omega=180) = [protein]-peptidylproline (omega=0)</text>
        <dbReference type="Rhea" id="RHEA:16237"/>
        <dbReference type="Rhea" id="RHEA-COMP:10747"/>
        <dbReference type="Rhea" id="RHEA-COMP:10748"/>
        <dbReference type="ChEBI" id="CHEBI:83833"/>
        <dbReference type="ChEBI" id="CHEBI:83834"/>
        <dbReference type="EC" id="5.2.1.8"/>
    </reaction>
</comment>
<dbReference type="Pfam" id="PF00639">
    <property type="entry name" value="Rotamase"/>
    <property type="match status" value="1"/>
</dbReference>
<protein>
    <recommendedName>
        <fullName evidence="2">peptidylprolyl isomerase</fullName>
        <ecNumber evidence="2">5.2.1.8</ecNumber>
    </recommendedName>
</protein>
<dbReference type="InterPro" id="IPR000297">
    <property type="entry name" value="PPIase_PpiC"/>
</dbReference>
<accession>A0A518CRT1</accession>
<organism evidence="10 11">
    <name type="scientific">Polystyrenella longa</name>
    <dbReference type="NCBI Taxonomy" id="2528007"/>
    <lineage>
        <taxon>Bacteria</taxon>
        <taxon>Pseudomonadati</taxon>
        <taxon>Planctomycetota</taxon>
        <taxon>Planctomycetia</taxon>
        <taxon>Planctomycetales</taxon>
        <taxon>Planctomycetaceae</taxon>
        <taxon>Polystyrenella</taxon>
    </lineage>
</organism>
<dbReference type="EC" id="5.2.1.8" evidence="2"/>
<dbReference type="RefSeq" id="WP_144997677.1">
    <property type="nucleotide sequence ID" value="NZ_CP036281.1"/>
</dbReference>
<keyword evidence="8" id="KW-1133">Transmembrane helix</keyword>
<keyword evidence="4 6" id="KW-0697">Rotamase</keyword>
<keyword evidence="8" id="KW-0472">Membrane</keyword>
<evidence type="ECO:0000313" key="10">
    <source>
        <dbReference type="EMBL" id="QDU81920.1"/>
    </source>
</evidence>
<feature type="transmembrane region" description="Helical" evidence="8">
    <location>
        <begin position="20"/>
        <end position="39"/>
    </location>
</feature>
<dbReference type="GO" id="GO:0003755">
    <property type="term" value="F:peptidyl-prolyl cis-trans isomerase activity"/>
    <property type="evidence" value="ECO:0007669"/>
    <property type="project" value="UniProtKB-KW"/>
</dbReference>
<keyword evidence="5 6" id="KW-0413">Isomerase</keyword>
<dbReference type="InterPro" id="IPR027304">
    <property type="entry name" value="Trigger_fact/SurA_dom_sf"/>
</dbReference>
<keyword evidence="11" id="KW-1185">Reference proteome</keyword>
<evidence type="ECO:0000256" key="6">
    <source>
        <dbReference type="PROSITE-ProRule" id="PRU00278"/>
    </source>
</evidence>
<name>A0A518CRT1_9PLAN</name>
<dbReference type="Proteomes" id="UP000317178">
    <property type="component" value="Chromosome"/>
</dbReference>
<proteinExistence type="predicted"/>
<evidence type="ECO:0000256" key="8">
    <source>
        <dbReference type="SAM" id="Phobius"/>
    </source>
</evidence>
<evidence type="ECO:0000313" key="11">
    <source>
        <dbReference type="Proteomes" id="UP000317178"/>
    </source>
</evidence>
<dbReference type="PANTHER" id="PTHR47245">
    <property type="entry name" value="PEPTIDYLPROLYL ISOMERASE"/>
    <property type="match status" value="1"/>
</dbReference>
<dbReference type="KEGG" id="plon:Pla110_36710"/>
<evidence type="ECO:0000256" key="3">
    <source>
        <dbReference type="ARBA" id="ARBA00022729"/>
    </source>
</evidence>
<keyword evidence="8" id="KW-0812">Transmembrane</keyword>
<gene>
    <name evidence="10" type="primary">prsA2</name>
    <name evidence="10" type="ORF">Pla110_36710</name>
</gene>
<dbReference type="EMBL" id="CP036281">
    <property type="protein sequence ID" value="QDU81920.1"/>
    <property type="molecule type" value="Genomic_DNA"/>
</dbReference>
<reference evidence="10 11" key="1">
    <citation type="submission" date="2019-02" db="EMBL/GenBank/DDBJ databases">
        <title>Deep-cultivation of Planctomycetes and their phenomic and genomic characterization uncovers novel biology.</title>
        <authorList>
            <person name="Wiegand S."/>
            <person name="Jogler M."/>
            <person name="Boedeker C."/>
            <person name="Pinto D."/>
            <person name="Vollmers J."/>
            <person name="Rivas-Marin E."/>
            <person name="Kohn T."/>
            <person name="Peeters S.H."/>
            <person name="Heuer A."/>
            <person name="Rast P."/>
            <person name="Oberbeckmann S."/>
            <person name="Bunk B."/>
            <person name="Jeske O."/>
            <person name="Meyerdierks A."/>
            <person name="Storesund J.E."/>
            <person name="Kallscheuer N."/>
            <person name="Luecker S."/>
            <person name="Lage O.M."/>
            <person name="Pohl T."/>
            <person name="Merkel B.J."/>
            <person name="Hornburger P."/>
            <person name="Mueller R.-W."/>
            <person name="Bruemmer F."/>
            <person name="Labrenz M."/>
            <person name="Spormann A.M."/>
            <person name="Op den Camp H."/>
            <person name="Overmann J."/>
            <person name="Amann R."/>
            <person name="Jetten M.S.M."/>
            <person name="Mascher T."/>
            <person name="Medema M.H."/>
            <person name="Devos D.P."/>
            <person name="Kaster A.-K."/>
            <person name="Ovreas L."/>
            <person name="Rohde M."/>
            <person name="Galperin M.Y."/>
            <person name="Jogler C."/>
        </authorList>
    </citation>
    <scope>NUCLEOTIDE SEQUENCE [LARGE SCALE GENOMIC DNA]</scope>
    <source>
        <strain evidence="10 11">Pla110</strain>
    </source>
</reference>
<dbReference type="SUPFAM" id="SSF54534">
    <property type="entry name" value="FKBP-like"/>
    <property type="match status" value="1"/>
</dbReference>
<dbReference type="PROSITE" id="PS50198">
    <property type="entry name" value="PPIC_PPIASE_2"/>
    <property type="match status" value="1"/>
</dbReference>
<dbReference type="InterPro" id="IPR046357">
    <property type="entry name" value="PPIase_dom_sf"/>
</dbReference>
<evidence type="ECO:0000256" key="1">
    <source>
        <dbReference type="ARBA" id="ARBA00000971"/>
    </source>
</evidence>
<evidence type="ECO:0000256" key="2">
    <source>
        <dbReference type="ARBA" id="ARBA00013194"/>
    </source>
</evidence>
<keyword evidence="3" id="KW-0732">Signal</keyword>
<feature type="compositionally biased region" description="Low complexity" evidence="7">
    <location>
        <begin position="53"/>
        <end position="64"/>
    </location>
</feature>
<sequence>MSEGTHLTSTSNKSSKKKWAIVFGTLMAVTVAAVSSQFLKSKDTQAATERKATTTASNTNTANNSAKMARVGNNFITKDELKQECLERYGKEVLETLINRKVIETACEQQGVKVEDSEVNQEIVEIAKRFQLEPDSWLQMLQAERGLTALQYKRDVIWPMIALRKLAGGDVQLTEQDIQKSFVRDYGPRVKARLIMVNQSREAQQIWKKVKENPSDFGRYAREHSVEPNSRALDGQIPPISKYSGSEEMWNAAFKLKEGEVSGIIQLSDYNQNQYCILLCEGYTQPRTTNLEDVRQDLIDHLTEEKTQKLVADVFERIKRDIAVDNYVTGVRTGGITPASGTAPEKVGSVRQAAGR</sequence>
<dbReference type="AlphaFoldDB" id="A0A518CRT1"/>
<feature type="region of interest" description="Disordered" evidence="7">
    <location>
        <begin position="335"/>
        <end position="356"/>
    </location>
</feature>